<evidence type="ECO:0000256" key="4">
    <source>
        <dbReference type="SAM" id="MobiDB-lite"/>
    </source>
</evidence>
<feature type="coiled-coil region" evidence="3">
    <location>
        <begin position="131"/>
        <end position="183"/>
    </location>
</feature>
<dbReference type="GO" id="GO:0009904">
    <property type="term" value="P:chloroplast accumulation movement"/>
    <property type="evidence" value="ECO:0007669"/>
    <property type="project" value="TreeGrafter"/>
</dbReference>
<name>A0A834WEN3_9FABA</name>
<dbReference type="GO" id="GO:0009903">
    <property type="term" value="P:chloroplast avoidance movement"/>
    <property type="evidence" value="ECO:0007669"/>
    <property type="project" value="TreeGrafter"/>
</dbReference>
<evidence type="ECO:0000256" key="1">
    <source>
        <dbReference type="ARBA" id="ARBA00005485"/>
    </source>
</evidence>
<dbReference type="EMBL" id="JAAIUW010000009">
    <property type="protein sequence ID" value="KAF7816546.1"/>
    <property type="molecule type" value="Genomic_DNA"/>
</dbReference>
<comment type="caution">
    <text evidence="5">The sequence shown here is derived from an EMBL/GenBank/DDBJ whole genome shotgun (WGS) entry which is preliminary data.</text>
</comment>
<evidence type="ECO:0000256" key="2">
    <source>
        <dbReference type="ARBA" id="ARBA00023054"/>
    </source>
</evidence>
<dbReference type="PANTHER" id="PTHR32054:SF48">
    <property type="entry name" value="WEB FAMILY PROTEIN"/>
    <property type="match status" value="1"/>
</dbReference>
<dbReference type="Pfam" id="PF05701">
    <property type="entry name" value="WEMBL"/>
    <property type="match status" value="2"/>
</dbReference>
<keyword evidence="2 3" id="KW-0175">Coiled coil</keyword>
<dbReference type="InterPro" id="IPR008545">
    <property type="entry name" value="Web"/>
</dbReference>
<dbReference type="OrthoDB" id="649232at2759"/>
<reference evidence="5" key="1">
    <citation type="submission" date="2020-09" db="EMBL/GenBank/DDBJ databases">
        <title>Genome-Enabled Discovery of Anthraquinone Biosynthesis in Senna tora.</title>
        <authorList>
            <person name="Kang S.-H."/>
            <person name="Pandey R.P."/>
            <person name="Lee C.-M."/>
            <person name="Sim J.-S."/>
            <person name="Jeong J.-T."/>
            <person name="Choi B.-S."/>
            <person name="Jung M."/>
            <person name="Ginzburg D."/>
            <person name="Zhao K."/>
            <person name="Won S.Y."/>
            <person name="Oh T.-J."/>
            <person name="Yu Y."/>
            <person name="Kim N.-H."/>
            <person name="Lee O.R."/>
            <person name="Lee T.-H."/>
            <person name="Bashyal P."/>
            <person name="Kim T.-S."/>
            <person name="Lee W.-H."/>
            <person name="Kawkins C."/>
            <person name="Kim C.-K."/>
            <person name="Kim J.S."/>
            <person name="Ahn B.O."/>
            <person name="Rhee S.Y."/>
            <person name="Sohng J.K."/>
        </authorList>
    </citation>
    <scope>NUCLEOTIDE SEQUENCE</scope>
    <source>
        <tissue evidence="5">Leaf</tissue>
    </source>
</reference>
<feature type="compositionally biased region" description="Basic and acidic residues" evidence="4">
    <location>
        <begin position="64"/>
        <end position="74"/>
    </location>
</feature>
<evidence type="ECO:0000313" key="5">
    <source>
        <dbReference type="EMBL" id="KAF7816546.1"/>
    </source>
</evidence>
<feature type="region of interest" description="Disordered" evidence="4">
    <location>
        <begin position="469"/>
        <end position="492"/>
    </location>
</feature>
<organism evidence="5 6">
    <name type="scientific">Senna tora</name>
    <dbReference type="NCBI Taxonomy" id="362788"/>
    <lineage>
        <taxon>Eukaryota</taxon>
        <taxon>Viridiplantae</taxon>
        <taxon>Streptophyta</taxon>
        <taxon>Embryophyta</taxon>
        <taxon>Tracheophyta</taxon>
        <taxon>Spermatophyta</taxon>
        <taxon>Magnoliopsida</taxon>
        <taxon>eudicotyledons</taxon>
        <taxon>Gunneridae</taxon>
        <taxon>Pentapetalae</taxon>
        <taxon>rosids</taxon>
        <taxon>fabids</taxon>
        <taxon>Fabales</taxon>
        <taxon>Fabaceae</taxon>
        <taxon>Caesalpinioideae</taxon>
        <taxon>Cassia clade</taxon>
        <taxon>Senna</taxon>
    </lineage>
</organism>
<feature type="region of interest" description="Disordered" evidence="4">
    <location>
        <begin position="1"/>
        <end position="21"/>
    </location>
</feature>
<dbReference type="Proteomes" id="UP000634136">
    <property type="component" value="Unassembled WGS sequence"/>
</dbReference>
<evidence type="ECO:0000313" key="6">
    <source>
        <dbReference type="Proteomes" id="UP000634136"/>
    </source>
</evidence>
<proteinExistence type="inferred from homology"/>
<sequence>MTTTFPTLFLNRKSRSKSREGHRHDELSFTCILLHGVLSLFALVAMDETRESAAQGVPGTPGIREVRSEPRSENLEPGARTGENPSLGIRMVNCRAEIDTSPPFGSVKEAVTRFGGSGPWLPLYKLGEAFNNIEDFDIKKVEEQAAELEKDLIVKELETLDVLEELGATKRIVEDLKQQLQKEALKCFVAPYVHSHEHVGTPIIKEMNKENCGKNPGHILQSSSPCPMSTPDLLLMDIKQAKLNLAVSAQERAQELSRLNSSAAPVEATSTFNNPLNIMRSFNPEAGQHNRMVDTKIYDASKPFPPKEENGLSIKTAEMRLFAAHKMEEAARAAEAIALAEIKALSSNERPSGLAQPEIQKVTFALREHSPLNPKAQIPEESTLKKVIDSKYQTDETNISKLTILRWLEEASADVLHSKKVLTEALNRVESANSKQHAAEEALRRWLPDGELKGQVLYNSIKSNKFNQAGNYHNSPLPDVMRSTTTNNDPKPVLRSTVSLRDVLSRKQVPEEYGTRKEMDDHAARQKVALSQMLRALREDLTIPTEAEKDRSHQKQYMGQRKKFGFIQISLPLTKQNKKRA</sequence>
<dbReference type="PANTHER" id="PTHR32054">
    <property type="entry name" value="HEAVY CHAIN, PUTATIVE, EXPRESSED-RELATED-RELATED"/>
    <property type="match status" value="1"/>
</dbReference>
<accession>A0A834WEN3</accession>
<dbReference type="AlphaFoldDB" id="A0A834WEN3"/>
<dbReference type="GO" id="GO:0005829">
    <property type="term" value="C:cytosol"/>
    <property type="evidence" value="ECO:0007669"/>
    <property type="project" value="TreeGrafter"/>
</dbReference>
<gene>
    <name evidence="5" type="ORF">G2W53_030515</name>
</gene>
<comment type="similarity">
    <text evidence="1">Belongs to the WEB family.</text>
</comment>
<keyword evidence="6" id="KW-1185">Reference proteome</keyword>
<evidence type="ECO:0000256" key="3">
    <source>
        <dbReference type="SAM" id="Coils"/>
    </source>
</evidence>
<feature type="region of interest" description="Disordered" evidence="4">
    <location>
        <begin position="51"/>
        <end position="86"/>
    </location>
</feature>
<protein>
    <submittedName>
        <fullName evidence="5">WEB family protein</fullName>
    </submittedName>
</protein>